<keyword evidence="3" id="KW-1185">Reference proteome</keyword>
<protein>
    <submittedName>
        <fullName evidence="2">Uncharacterized protein</fullName>
    </submittedName>
</protein>
<sequence>MPASQPGGPSGTHRNTSPATATCTPVVFLCTPTPYMSRLSTGTMSAFPRPTSRNCLGTRNSARS</sequence>
<proteinExistence type="predicted"/>
<feature type="region of interest" description="Disordered" evidence="1">
    <location>
        <begin position="41"/>
        <end position="64"/>
    </location>
</feature>
<dbReference type="RefSeq" id="XP_060301933.1">
    <property type="nucleotide sequence ID" value="XM_060440759.1"/>
</dbReference>
<dbReference type="Proteomes" id="UP001172101">
    <property type="component" value="Unassembled WGS sequence"/>
</dbReference>
<dbReference type="EMBL" id="JAUIRO010000001">
    <property type="protein sequence ID" value="KAK0733056.1"/>
    <property type="molecule type" value="Genomic_DNA"/>
</dbReference>
<dbReference type="GeneID" id="85324029"/>
<feature type="compositionally biased region" description="Polar residues" evidence="1">
    <location>
        <begin position="51"/>
        <end position="64"/>
    </location>
</feature>
<evidence type="ECO:0000256" key="1">
    <source>
        <dbReference type="SAM" id="MobiDB-lite"/>
    </source>
</evidence>
<dbReference type="AlphaFoldDB" id="A0AA40ED55"/>
<organism evidence="2 3">
    <name type="scientific">Lasiosphaeria miniovina</name>
    <dbReference type="NCBI Taxonomy" id="1954250"/>
    <lineage>
        <taxon>Eukaryota</taxon>
        <taxon>Fungi</taxon>
        <taxon>Dikarya</taxon>
        <taxon>Ascomycota</taxon>
        <taxon>Pezizomycotina</taxon>
        <taxon>Sordariomycetes</taxon>
        <taxon>Sordariomycetidae</taxon>
        <taxon>Sordariales</taxon>
        <taxon>Lasiosphaeriaceae</taxon>
        <taxon>Lasiosphaeria</taxon>
    </lineage>
</organism>
<gene>
    <name evidence="2" type="ORF">B0T26DRAFT_682707</name>
</gene>
<evidence type="ECO:0000313" key="3">
    <source>
        <dbReference type="Proteomes" id="UP001172101"/>
    </source>
</evidence>
<comment type="caution">
    <text evidence="2">The sequence shown here is derived from an EMBL/GenBank/DDBJ whole genome shotgun (WGS) entry which is preliminary data.</text>
</comment>
<name>A0AA40ED55_9PEZI</name>
<accession>A0AA40ED55</accession>
<evidence type="ECO:0000313" key="2">
    <source>
        <dbReference type="EMBL" id="KAK0733056.1"/>
    </source>
</evidence>
<reference evidence="2" key="1">
    <citation type="submission" date="2023-06" db="EMBL/GenBank/DDBJ databases">
        <title>Genome-scale phylogeny and comparative genomics of the fungal order Sordariales.</title>
        <authorList>
            <consortium name="Lawrence Berkeley National Laboratory"/>
            <person name="Hensen N."/>
            <person name="Bonometti L."/>
            <person name="Westerberg I."/>
            <person name="Brannstrom I.O."/>
            <person name="Guillou S."/>
            <person name="Cros-Aarteil S."/>
            <person name="Calhoun S."/>
            <person name="Haridas S."/>
            <person name="Kuo A."/>
            <person name="Mondo S."/>
            <person name="Pangilinan J."/>
            <person name="Riley R."/>
            <person name="LaButti K."/>
            <person name="Andreopoulos B."/>
            <person name="Lipzen A."/>
            <person name="Chen C."/>
            <person name="Yanf M."/>
            <person name="Daum C."/>
            <person name="Ng V."/>
            <person name="Clum A."/>
            <person name="Steindorff A."/>
            <person name="Ohm R."/>
            <person name="Martin F."/>
            <person name="Silar P."/>
            <person name="Natvig D."/>
            <person name="Lalanne C."/>
            <person name="Gautier V."/>
            <person name="Ament-velasquez S.L."/>
            <person name="Kruys A."/>
            <person name="Hutchinson M.I."/>
            <person name="Powell A.J."/>
            <person name="Barry K."/>
            <person name="Miller A.N."/>
            <person name="Grigoriev I.V."/>
            <person name="Debuchy R."/>
            <person name="Gladieux P."/>
            <person name="Thoren M.H."/>
            <person name="Johannesson H."/>
        </authorList>
    </citation>
    <scope>NUCLEOTIDE SEQUENCE</scope>
    <source>
        <strain evidence="2">SMH2392-1A</strain>
    </source>
</reference>